<comment type="caution">
    <text evidence="6">The sequence shown here is derived from an EMBL/GenBank/DDBJ whole genome shotgun (WGS) entry which is preliminary data.</text>
</comment>
<organism evidence="6 7">
    <name type="scientific">Catonella massiliensis</name>
    <dbReference type="NCBI Taxonomy" id="2799636"/>
    <lineage>
        <taxon>Bacteria</taxon>
        <taxon>Bacillati</taxon>
        <taxon>Bacillota</taxon>
        <taxon>Clostridia</taxon>
        <taxon>Lachnospirales</taxon>
        <taxon>Lachnospiraceae</taxon>
        <taxon>Catonella</taxon>
    </lineage>
</organism>
<keyword evidence="7" id="KW-1185">Reference proteome</keyword>
<dbReference type="PROSITE" id="PS50893">
    <property type="entry name" value="ABC_TRANSPORTER_2"/>
    <property type="match status" value="1"/>
</dbReference>
<dbReference type="Pfam" id="PF00005">
    <property type="entry name" value="ABC_tran"/>
    <property type="match status" value="1"/>
</dbReference>
<dbReference type="SUPFAM" id="SSF52540">
    <property type="entry name" value="P-loop containing nucleoside triphosphate hydrolases"/>
    <property type="match status" value="1"/>
</dbReference>
<keyword evidence="2" id="KW-0813">Transport</keyword>
<keyword evidence="4 6" id="KW-0067">ATP-binding</keyword>
<dbReference type="RefSeq" id="WP_208430130.1">
    <property type="nucleotide sequence ID" value="NZ_JAEPRJ010000001.1"/>
</dbReference>
<dbReference type="EMBL" id="JAEPRJ010000001">
    <property type="protein sequence ID" value="MBK5898729.1"/>
    <property type="molecule type" value="Genomic_DNA"/>
</dbReference>
<name>A0ABS1J3J2_9FIRM</name>
<comment type="similarity">
    <text evidence="1">Belongs to the ABC transporter superfamily.</text>
</comment>
<evidence type="ECO:0000313" key="6">
    <source>
        <dbReference type="EMBL" id="MBK5898729.1"/>
    </source>
</evidence>
<evidence type="ECO:0000313" key="7">
    <source>
        <dbReference type="Proteomes" id="UP000604730"/>
    </source>
</evidence>
<accession>A0ABS1J3J2</accession>
<dbReference type="InterPro" id="IPR017871">
    <property type="entry name" value="ABC_transporter-like_CS"/>
</dbReference>
<dbReference type="Gene3D" id="3.40.50.300">
    <property type="entry name" value="P-loop containing nucleotide triphosphate hydrolases"/>
    <property type="match status" value="1"/>
</dbReference>
<evidence type="ECO:0000256" key="1">
    <source>
        <dbReference type="ARBA" id="ARBA00005417"/>
    </source>
</evidence>
<proteinExistence type="inferred from homology"/>
<dbReference type="PANTHER" id="PTHR42734:SF5">
    <property type="entry name" value="IRON TRANSPORT SYSTEM ATP-BINDING PROTEIN HI_0361-RELATED"/>
    <property type="match status" value="1"/>
</dbReference>
<evidence type="ECO:0000256" key="2">
    <source>
        <dbReference type="ARBA" id="ARBA00022448"/>
    </source>
</evidence>
<dbReference type="CDD" id="cd03235">
    <property type="entry name" value="ABC_Metallic_Cations"/>
    <property type="match status" value="1"/>
</dbReference>
<evidence type="ECO:0000256" key="4">
    <source>
        <dbReference type="ARBA" id="ARBA00022840"/>
    </source>
</evidence>
<protein>
    <submittedName>
        <fullName evidence="6">Metal ABC transporter ATP-binding protein</fullName>
    </submittedName>
</protein>
<dbReference type="InterPro" id="IPR003439">
    <property type="entry name" value="ABC_transporter-like_ATP-bd"/>
</dbReference>
<feature type="domain" description="ABC transporter" evidence="5">
    <location>
        <begin position="6"/>
        <end position="238"/>
    </location>
</feature>
<dbReference type="PANTHER" id="PTHR42734">
    <property type="entry name" value="METAL TRANSPORT SYSTEM ATP-BINDING PROTEIN TM_0124-RELATED"/>
    <property type="match status" value="1"/>
</dbReference>
<gene>
    <name evidence="6" type="ORF">JJN12_13255</name>
</gene>
<dbReference type="PROSITE" id="PS00211">
    <property type="entry name" value="ABC_TRANSPORTER_1"/>
    <property type="match status" value="1"/>
</dbReference>
<dbReference type="InterPro" id="IPR027417">
    <property type="entry name" value="P-loop_NTPase"/>
</dbReference>
<dbReference type="InterPro" id="IPR003593">
    <property type="entry name" value="AAA+_ATPase"/>
</dbReference>
<evidence type="ECO:0000256" key="3">
    <source>
        <dbReference type="ARBA" id="ARBA00022741"/>
    </source>
</evidence>
<sequence>MEEVIVKVEDLTIAYHDKPVLKDCDIDIMAGSITAVIGPNGAGKSTLIKGILGLQNKLAGEILILGEPIKKVQKKIAYIPQTSEVNWDFPTTVMDVVLMGRYVHLGWFRHPGREDRKKAEAALKRIGMYDYRDRQISKLSGGQRQRVFIARLIAQEADIYFMDEPLAGIDKVTEKVIIDFIKEEQKKGKTAVIVHHDLATIREYFDHVVIINKKVVATGRVSEAFTNENLEKAMMKNA</sequence>
<evidence type="ECO:0000259" key="5">
    <source>
        <dbReference type="PROSITE" id="PS50893"/>
    </source>
</evidence>
<reference evidence="6 7" key="1">
    <citation type="submission" date="2021-01" db="EMBL/GenBank/DDBJ databases">
        <title>Isolation and description of Catonella massiliensis sp. nov., a novel Catonella species, isolated from a stable periodontitis subject.</title>
        <authorList>
            <person name="Antezack A."/>
            <person name="Boxberger M."/>
            <person name="La Scola B."/>
            <person name="Monnet-Corti V."/>
        </authorList>
    </citation>
    <scope>NUCLEOTIDE SEQUENCE [LARGE SCALE GENOMIC DNA]</scope>
    <source>
        <strain evidence="6 7">Marseille-Q4567</strain>
    </source>
</reference>
<keyword evidence="3" id="KW-0547">Nucleotide-binding</keyword>
<dbReference type="InterPro" id="IPR050153">
    <property type="entry name" value="Metal_Ion_Import_ABC"/>
</dbReference>
<dbReference type="Proteomes" id="UP000604730">
    <property type="component" value="Unassembled WGS sequence"/>
</dbReference>
<dbReference type="SMART" id="SM00382">
    <property type="entry name" value="AAA"/>
    <property type="match status" value="1"/>
</dbReference>
<dbReference type="GO" id="GO:0005524">
    <property type="term" value="F:ATP binding"/>
    <property type="evidence" value="ECO:0007669"/>
    <property type="project" value="UniProtKB-KW"/>
</dbReference>